<dbReference type="GO" id="GO:0008379">
    <property type="term" value="F:thioredoxin peroxidase activity"/>
    <property type="evidence" value="ECO:0007669"/>
    <property type="project" value="TreeGrafter"/>
</dbReference>
<evidence type="ECO:0000256" key="3">
    <source>
        <dbReference type="ARBA" id="ARBA00013017"/>
    </source>
</evidence>
<comment type="subunit">
    <text evidence="2">Monomer.</text>
</comment>
<dbReference type="PANTHER" id="PTHR42801">
    <property type="entry name" value="THIOREDOXIN-DEPENDENT PEROXIDE REDUCTASE"/>
    <property type="match status" value="1"/>
</dbReference>
<dbReference type="RefSeq" id="WP_012522389.1">
    <property type="nucleotide sequence ID" value="NC_011144.1"/>
</dbReference>
<feature type="domain" description="Thioredoxin" evidence="14">
    <location>
        <begin position="4"/>
        <end position="153"/>
    </location>
</feature>
<comment type="similarity">
    <text evidence="10">Belongs to the peroxiredoxin family. BCP/PrxQ subfamily.</text>
</comment>
<dbReference type="InterPro" id="IPR024706">
    <property type="entry name" value="Peroxiredoxin_AhpC-typ"/>
</dbReference>
<accession>B4RCR0</accession>
<evidence type="ECO:0000256" key="9">
    <source>
        <dbReference type="ARBA" id="ARBA00032824"/>
    </source>
</evidence>
<dbReference type="CDD" id="cd03017">
    <property type="entry name" value="PRX_BCP"/>
    <property type="match status" value="1"/>
</dbReference>
<dbReference type="eggNOG" id="COG1225">
    <property type="taxonomic scope" value="Bacteria"/>
</dbReference>
<evidence type="ECO:0000256" key="8">
    <source>
        <dbReference type="ARBA" id="ARBA00023284"/>
    </source>
</evidence>
<comment type="function">
    <text evidence="1">Thiol-specific peroxidase that catalyzes the reduction of hydrogen peroxide and organic hydroperoxides to water and alcohols, respectively. Plays a role in cell protection against oxidative stress by detoxifying peroxides and as sensor of hydrogen peroxide-mediated signaling events.</text>
</comment>
<dbReference type="InterPro" id="IPR036249">
    <property type="entry name" value="Thioredoxin-like_sf"/>
</dbReference>
<dbReference type="FunFam" id="3.40.30.10:FF:000007">
    <property type="entry name" value="Thioredoxin-dependent thiol peroxidase"/>
    <property type="match status" value="1"/>
</dbReference>
<dbReference type="InterPro" id="IPR050924">
    <property type="entry name" value="Peroxiredoxin_BCP/PrxQ"/>
</dbReference>
<evidence type="ECO:0000313" key="15">
    <source>
        <dbReference type="EMBL" id="ACG78247.1"/>
    </source>
</evidence>
<dbReference type="GO" id="GO:0034599">
    <property type="term" value="P:cellular response to oxidative stress"/>
    <property type="evidence" value="ECO:0007669"/>
    <property type="project" value="TreeGrafter"/>
</dbReference>
<dbReference type="OrthoDB" id="9812811at2"/>
<proteinExistence type="inferred from homology"/>
<dbReference type="PANTHER" id="PTHR42801:SF4">
    <property type="entry name" value="AHPC_TSA FAMILY PROTEIN"/>
    <property type="match status" value="1"/>
</dbReference>
<name>B4RCR0_PHEZH</name>
<dbReference type="GO" id="GO:0005737">
    <property type="term" value="C:cytoplasm"/>
    <property type="evidence" value="ECO:0007669"/>
    <property type="project" value="TreeGrafter"/>
</dbReference>
<dbReference type="EMBL" id="CP000747">
    <property type="protein sequence ID" value="ACG78247.1"/>
    <property type="molecule type" value="Genomic_DNA"/>
</dbReference>
<dbReference type="PIRSF" id="PIRSF000239">
    <property type="entry name" value="AHPC"/>
    <property type="match status" value="1"/>
</dbReference>
<evidence type="ECO:0000256" key="4">
    <source>
        <dbReference type="ARBA" id="ARBA00022559"/>
    </source>
</evidence>
<evidence type="ECO:0000256" key="11">
    <source>
        <dbReference type="ARBA" id="ARBA00042639"/>
    </source>
</evidence>
<evidence type="ECO:0000256" key="10">
    <source>
        <dbReference type="ARBA" id="ARBA00038489"/>
    </source>
</evidence>
<gene>
    <name evidence="15" type="primary">bcp</name>
    <name evidence="15" type="ordered locus">PHZ_c1836</name>
</gene>
<dbReference type="GO" id="GO:0045454">
    <property type="term" value="P:cell redox homeostasis"/>
    <property type="evidence" value="ECO:0007669"/>
    <property type="project" value="TreeGrafter"/>
</dbReference>
<feature type="active site" description="Cysteine sulfenic acid (-SOH) intermediate; for peroxidase activity" evidence="13">
    <location>
        <position position="45"/>
    </location>
</feature>
<comment type="catalytic activity">
    <reaction evidence="12">
        <text>a hydroperoxide + [thioredoxin]-dithiol = an alcohol + [thioredoxin]-disulfide + H2O</text>
        <dbReference type="Rhea" id="RHEA:62620"/>
        <dbReference type="Rhea" id="RHEA-COMP:10698"/>
        <dbReference type="Rhea" id="RHEA-COMP:10700"/>
        <dbReference type="ChEBI" id="CHEBI:15377"/>
        <dbReference type="ChEBI" id="CHEBI:29950"/>
        <dbReference type="ChEBI" id="CHEBI:30879"/>
        <dbReference type="ChEBI" id="CHEBI:35924"/>
        <dbReference type="ChEBI" id="CHEBI:50058"/>
        <dbReference type="EC" id="1.11.1.24"/>
    </reaction>
</comment>
<evidence type="ECO:0000256" key="2">
    <source>
        <dbReference type="ARBA" id="ARBA00011245"/>
    </source>
</evidence>
<dbReference type="EC" id="1.11.1.24" evidence="3"/>
<keyword evidence="16" id="KW-1185">Reference proteome</keyword>
<sequence>MSDVIEGAPAPDFELETADGPVRLSDFAGKTLVLYFYPKDDTSGCTREAQDFTALAPEFAKAGATVVGVSKDSVKSHEKFAAKHGLAVTLGSDPEGAVIERYGSWVEKSLYGRKYMGIDRSTFLIRDGRIVRIWRKVKVPNHAQQVLEAVRAR</sequence>
<dbReference type="InterPro" id="IPR000866">
    <property type="entry name" value="AhpC/TSA"/>
</dbReference>
<dbReference type="Gene3D" id="3.40.30.10">
    <property type="entry name" value="Glutaredoxin"/>
    <property type="match status" value="1"/>
</dbReference>
<evidence type="ECO:0000313" key="16">
    <source>
        <dbReference type="Proteomes" id="UP000001868"/>
    </source>
</evidence>
<dbReference type="Pfam" id="PF00578">
    <property type="entry name" value="AhpC-TSA"/>
    <property type="match status" value="1"/>
</dbReference>
<dbReference type="PROSITE" id="PS51352">
    <property type="entry name" value="THIOREDOXIN_2"/>
    <property type="match status" value="1"/>
</dbReference>
<evidence type="ECO:0000256" key="1">
    <source>
        <dbReference type="ARBA" id="ARBA00003330"/>
    </source>
</evidence>
<keyword evidence="8" id="KW-0676">Redox-active center</keyword>
<dbReference type="SUPFAM" id="SSF52833">
    <property type="entry name" value="Thioredoxin-like"/>
    <property type="match status" value="1"/>
</dbReference>
<dbReference type="KEGG" id="pzu:PHZ_c1836"/>
<keyword evidence="7" id="KW-1015">Disulfide bond</keyword>
<reference evidence="15 16" key="1">
    <citation type="journal article" date="2008" name="BMC Genomics">
        <title>Complete genome of Phenylobacterium zucineum - a novel facultative intracellular bacterium isolated from human erythroleukemia cell line K562.</title>
        <authorList>
            <person name="Luo Y."/>
            <person name="Xu X."/>
            <person name="Ding Z."/>
            <person name="Liu Z."/>
            <person name="Zhang B."/>
            <person name="Yan Z."/>
            <person name="Sun J."/>
            <person name="Hu S."/>
            <person name="Hu X."/>
        </authorList>
    </citation>
    <scope>NUCLEOTIDE SEQUENCE [LARGE SCALE GENOMIC DNA]</scope>
    <source>
        <strain evidence="15 16">HLK1</strain>
    </source>
</reference>
<dbReference type="InterPro" id="IPR013766">
    <property type="entry name" value="Thioredoxin_domain"/>
</dbReference>
<organism evidence="15 16">
    <name type="scientific">Phenylobacterium zucineum (strain HLK1)</name>
    <dbReference type="NCBI Taxonomy" id="450851"/>
    <lineage>
        <taxon>Bacteria</taxon>
        <taxon>Pseudomonadati</taxon>
        <taxon>Pseudomonadota</taxon>
        <taxon>Alphaproteobacteria</taxon>
        <taxon>Caulobacterales</taxon>
        <taxon>Caulobacteraceae</taxon>
        <taxon>Phenylobacterium</taxon>
    </lineage>
</organism>
<protein>
    <recommendedName>
        <fullName evidence="3">thioredoxin-dependent peroxiredoxin</fullName>
        <ecNumber evidence="3">1.11.1.24</ecNumber>
    </recommendedName>
    <alternativeName>
        <fullName evidence="9">Thioredoxin peroxidase</fullName>
    </alternativeName>
    <alternativeName>
        <fullName evidence="11">Thioredoxin-dependent peroxiredoxin Bcp</fullName>
    </alternativeName>
</protein>
<evidence type="ECO:0000256" key="5">
    <source>
        <dbReference type="ARBA" id="ARBA00022862"/>
    </source>
</evidence>
<dbReference type="STRING" id="450851.PHZ_c1836"/>
<dbReference type="Proteomes" id="UP000001868">
    <property type="component" value="Chromosome"/>
</dbReference>
<keyword evidence="5" id="KW-0049">Antioxidant</keyword>
<evidence type="ECO:0000256" key="13">
    <source>
        <dbReference type="PIRSR" id="PIRSR000239-1"/>
    </source>
</evidence>
<evidence type="ECO:0000259" key="14">
    <source>
        <dbReference type="PROSITE" id="PS51352"/>
    </source>
</evidence>
<keyword evidence="4" id="KW-0575">Peroxidase</keyword>
<keyword evidence="6" id="KW-0560">Oxidoreductase</keyword>
<evidence type="ECO:0000256" key="12">
    <source>
        <dbReference type="ARBA" id="ARBA00049091"/>
    </source>
</evidence>
<dbReference type="AlphaFoldDB" id="B4RCR0"/>
<dbReference type="HOGENOM" id="CLU_042529_14_1_5"/>
<evidence type="ECO:0000256" key="6">
    <source>
        <dbReference type="ARBA" id="ARBA00023002"/>
    </source>
</evidence>
<evidence type="ECO:0000256" key="7">
    <source>
        <dbReference type="ARBA" id="ARBA00023157"/>
    </source>
</evidence>